<dbReference type="EMBL" id="BKCJ010361617">
    <property type="protein sequence ID" value="GFA05248.1"/>
    <property type="molecule type" value="Genomic_DNA"/>
</dbReference>
<accession>A0A699J1Y1</accession>
<protein>
    <submittedName>
        <fullName evidence="1">Uncharacterized protein</fullName>
    </submittedName>
</protein>
<proteinExistence type="predicted"/>
<organism evidence="1">
    <name type="scientific">Tanacetum cinerariifolium</name>
    <name type="common">Dalmatian daisy</name>
    <name type="synonym">Chrysanthemum cinerariifolium</name>
    <dbReference type="NCBI Taxonomy" id="118510"/>
    <lineage>
        <taxon>Eukaryota</taxon>
        <taxon>Viridiplantae</taxon>
        <taxon>Streptophyta</taxon>
        <taxon>Embryophyta</taxon>
        <taxon>Tracheophyta</taxon>
        <taxon>Spermatophyta</taxon>
        <taxon>Magnoliopsida</taxon>
        <taxon>eudicotyledons</taxon>
        <taxon>Gunneridae</taxon>
        <taxon>Pentapetalae</taxon>
        <taxon>asterids</taxon>
        <taxon>campanulids</taxon>
        <taxon>Asterales</taxon>
        <taxon>Asteraceae</taxon>
        <taxon>Asteroideae</taxon>
        <taxon>Anthemideae</taxon>
        <taxon>Anthemidinae</taxon>
        <taxon>Tanacetum</taxon>
    </lineage>
</organism>
<dbReference type="AlphaFoldDB" id="A0A699J1Y1"/>
<sequence length="96" mass="10983">MAAFLLELRDTYGLVPFYTSIRDPLRRLCHRLIAFSISRRGRAPEKGARMSGEHFVARLAEHFGLITKESLQGLTMVVCDLTMIDMDNLARLRICE</sequence>
<comment type="caution">
    <text evidence="1">The sequence shown here is derived from an EMBL/GenBank/DDBJ whole genome shotgun (WGS) entry which is preliminary data.</text>
</comment>
<gene>
    <name evidence="1" type="ORF">Tci_577220</name>
</gene>
<evidence type="ECO:0000313" key="1">
    <source>
        <dbReference type="EMBL" id="GFA05248.1"/>
    </source>
</evidence>
<name>A0A699J1Y1_TANCI</name>
<feature type="non-terminal residue" evidence="1">
    <location>
        <position position="96"/>
    </location>
</feature>
<reference evidence="1" key="1">
    <citation type="journal article" date="2019" name="Sci. Rep.">
        <title>Draft genome of Tanacetum cinerariifolium, the natural source of mosquito coil.</title>
        <authorList>
            <person name="Yamashiro T."/>
            <person name="Shiraishi A."/>
            <person name="Satake H."/>
            <person name="Nakayama K."/>
        </authorList>
    </citation>
    <scope>NUCLEOTIDE SEQUENCE</scope>
</reference>